<dbReference type="EMBL" id="JAFIWB010000001">
    <property type="protein sequence ID" value="MBN6101048.1"/>
    <property type="molecule type" value="Genomic_DNA"/>
</dbReference>
<dbReference type="SUPFAM" id="SSF158855">
    <property type="entry name" value="Lipase chaperone-like"/>
    <property type="match status" value="1"/>
</dbReference>
<organism evidence="2 3">
    <name type="scientific">Xanthomonas bonasiae</name>
    <dbReference type="NCBI Taxonomy" id="2810351"/>
    <lineage>
        <taxon>Bacteria</taxon>
        <taxon>Pseudomonadati</taxon>
        <taxon>Pseudomonadota</taxon>
        <taxon>Gammaproteobacteria</taxon>
        <taxon>Lysobacterales</taxon>
        <taxon>Lysobacteraceae</taxon>
        <taxon>Xanthomonas</taxon>
    </lineage>
</organism>
<keyword evidence="3" id="KW-1185">Reference proteome</keyword>
<evidence type="ECO:0000313" key="2">
    <source>
        <dbReference type="EMBL" id="MBN6101048.1"/>
    </source>
</evidence>
<protein>
    <recommendedName>
        <fullName evidence="4">Lipase chaperone</fullName>
    </recommendedName>
</protein>
<feature type="region of interest" description="Disordered" evidence="1">
    <location>
        <begin position="58"/>
        <end position="83"/>
    </location>
</feature>
<evidence type="ECO:0000256" key="1">
    <source>
        <dbReference type="SAM" id="MobiDB-lite"/>
    </source>
</evidence>
<dbReference type="Proteomes" id="UP000695802">
    <property type="component" value="Unassembled WGS sequence"/>
</dbReference>
<gene>
    <name evidence="2" type="ORF">JR064_02570</name>
</gene>
<reference evidence="2 3" key="1">
    <citation type="submission" date="2021-02" db="EMBL/GenBank/DDBJ databases">
        <title>Taxonomically Unique Crown Gall-Associated Xanthomonas Stains Have Deficiency in Virulence Repertories.</title>
        <authorList>
            <person name="Mafakheri H."/>
            <person name="Taghavi S.M."/>
            <person name="Dimkic I."/>
            <person name="Nemanja K."/>
            <person name="Osdaghi E."/>
        </authorList>
    </citation>
    <scope>NUCLEOTIDE SEQUENCE [LARGE SCALE GENOMIC DNA]</scope>
    <source>
        <strain evidence="2 3">FX4</strain>
    </source>
</reference>
<evidence type="ECO:0008006" key="4">
    <source>
        <dbReference type="Google" id="ProtNLM"/>
    </source>
</evidence>
<accession>A0ABS3AXE7</accession>
<dbReference type="RefSeq" id="WP_206228691.1">
    <property type="nucleotide sequence ID" value="NZ_JAFIWB010000001.1"/>
</dbReference>
<evidence type="ECO:0000313" key="3">
    <source>
        <dbReference type="Proteomes" id="UP000695802"/>
    </source>
</evidence>
<feature type="compositionally biased region" description="Low complexity" evidence="1">
    <location>
        <begin position="58"/>
        <end position="76"/>
    </location>
</feature>
<name>A0ABS3AXE7_9XANT</name>
<comment type="caution">
    <text evidence="2">The sequence shown here is derived from an EMBL/GenBank/DDBJ whole genome shotgun (WGS) entry which is preliminary data.</text>
</comment>
<proteinExistence type="predicted"/>
<sequence>MPSRVPPGTYAIAITVLAVAIASVAAWRERPTDAASHRGLGDAIDATAKTVAARKRTAMPVASAPAAPSATPTSDAPRFDQQGRLLPDPALRHYLDRYLTAVDAQAVATQRQDLERDLAAMPAAQAGQILAWFDRYAAYLQAEAAGARRGADPQQQARQARALRERLLGPQAASALFADETATR</sequence>